<sequence length="665" mass="76132">MTTEHKGPDSRAHSKEAADEADCRVMEDLVNALLAETFFDEHDEVNLLSQTEWEFMVRGHMGLAAADRQFGSLHPKASVYCWRLDDYHEAMIVFPVHPAILQPYRFEASAGMYEVRIEENHTVYLKKLDPLELMRHIVHLYGKDPAAIDAGGANRFMNMLDQTLLQMSWSLENKQPSAGILGLPSAASLLELERKAAFRDRPFHPVSKVKLGWTQEDYRNYTAEFARPIQLNWMAVKRRHLVSGLDEHSIEDQYKQAETGGLAPADLLLAEDQKAGIREEMDRRGLSTEEFVPVPVHPWQMSTVLPGQLQEEIGKGICIPLNVEAGTFYATSSLRSLMPANGGQLHVKLPLGMHSLGGLRYLSAIKLMNGQRAERLMRQALERDPVLKKRLLLCDETVWWAYLPENRDLFADPPRHLSAMIRQYPPEITDHEHVRLVPMSSLTVFDRDRKGHLFDEWLRMTGLEVNESSVLRLFKEALLPYFEICFRLFRLGMMPEVHGQNSILILNRGKIEGLLLRDHDALRLHVPWLNANGLEDPEYRLRPGHPNSLYHDTPHQLFSFFQMLGIQVNSYAILDSLSRYYGIKEERLWIELQECLNLAMIEANVPDEVRCVLEECLFARERWPWKQIIRPLLKPNSRVPGSMPFGLGEAPNPFKVCAGAIETSV</sequence>
<dbReference type="OrthoDB" id="495728at2"/>
<dbReference type="Pfam" id="PF06276">
    <property type="entry name" value="FhuF"/>
    <property type="match status" value="1"/>
</dbReference>
<dbReference type="Proteomes" id="UP000061660">
    <property type="component" value="Chromosome"/>
</dbReference>
<dbReference type="InterPro" id="IPR007310">
    <property type="entry name" value="Aerobactin_biosyn_IucA/IucC_N"/>
</dbReference>
<comment type="similarity">
    <text evidence="2">Belongs to the IucA/IucC family.</text>
</comment>
<feature type="domain" description="Aerobactin siderophore biosynthesis IucA/IucC-like C-terminal" evidence="4">
    <location>
        <begin position="488"/>
        <end position="624"/>
    </location>
</feature>
<evidence type="ECO:0000256" key="2">
    <source>
        <dbReference type="ARBA" id="ARBA00007832"/>
    </source>
</evidence>
<dbReference type="EMBL" id="CP013652">
    <property type="protein sequence ID" value="ALS22821.1"/>
    <property type="molecule type" value="Genomic_DNA"/>
</dbReference>
<dbReference type="PANTHER" id="PTHR34384:SF6">
    <property type="entry name" value="STAPHYLOFERRIN B SYNTHASE"/>
    <property type="match status" value="1"/>
</dbReference>
<evidence type="ECO:0000259" key="3">
    <source>
        <dbReference type="Pfam" id="PF04183"/>
    </source>
</evidence>
<dbReference type="InterPro" id="IPR037455">
    <property type="entry name" value="LucA/IucC-like"/>
</dbReference>
<evidence type="ECO:0000259" key="4">
    <source>
        <dbReference type="Pfam" id="PF06276"/>
    </source>
</evidence>
<evidence type="ECO:0000313" key="6">
    <source>
        <dbReference type="Proteomes" id="UP000061660"/>
    </source>
</evidence>
<organism evidence="5 6">
    <name type="scientific">Paenibacillus naphthalenovorans</name>
    <dbReference type="NCBI Taxonomy" id="162209"/>
    <lineage>
        <taxon>Bacteria</taxon>
        <taxon>Bacillati</taxon>
        <taxon>Bacillota</taxon>
        <taxon>Bacilli</taxon>
        <taxon>Bacillales</taxon>
        <taxon>Paenibacillaceae</taxon>
        <taxon>Paenibacillus</taxon>
    </lineage>
</organism>
<evidence type="ECO:0000256" key="1">
    <source>
        <dbReference type="ARBA" id="ARBA00004924"/>
    </source>
</evidence>
<dbReference type="PATRIC" id="fig|162209.4.peg.2601"/>
<dbReference type="RefSeq" id="WP_062408955.1">
    <property type="nucleotide sequence ID" value="NZ_CP013652.1"/>
</dbReference>
<dbReference type="STRING" id="162209.IJ22_24480"/>
<dbReference type="Pfam" id="PF04183">
    <property type="entry name" value="IucA_IucC"/>
    <property type="match status" value="1"/>
</dbReference>
<dbReference type="GO" id="GO:0016881">
    <property type="term" value="F:acid-amino acid ligase activity"/>
    <property type="evidence" value="ECO:0007669"/>
    <property type="project" value="UniProtKB-ARBA"/>
</dbReference>
<keyword evidence="6" id="KW-1185">Reference proteome</keyword>
<dbReference type="AlphaFoldDB" id="A0A0U2W5M6"/>
<dbReference type="KEGG" id="pnp:IJ22_24480"/>
<reference evidence="5 6" key="2">
    <citation type="journal article" date="2016" name="Genome Announc.">
        <title>Complete Genome Sequences of Two Interactive Moderate Thermophiles, Paenibacillus napthalenovorans 32O-Y and Paenibacillus sp. 32O-W.</title>
        <authorList>
            <person name="Butler R.R.III."/>
            <person name="Wang J."/>
            <person name="Stark B.C."/>
            <person name="Pombert J.F."/>
        </authorList>
    </citation>
    <scope>NUCLEOTIDE SEQUENCE [LARGE SCALE GENOMIC DNA]</scope>
    <source>
        <strain evidence="5 6">32O-Y</strain>
    </source>
</reference>
<comment type="pathway">
    <text evidence="1">Siderophore biosynthesis.</text>
</comment>
<protein>
    <submittedName>
        <fullName evidence="5">IucA/IucC family protein</fullName>
    </submittedName>
</protein>
<reference evidence="6" key="1">
    <citation type="submission" date="2015-12" db="EMBL/GenBank/DDBJ databases">
        <title>Complete genome sequences of two moderately thermophilic Paenibacillus species.</title>
        <authorList>
            <person name="Butler R.III."/>
            <person name="Wang J."/>
            <person name="Stark B.C."/>
            <person name="Pombert J.-F."/>
        </authorList>
    </citation>
    <scope>NUCLEOTIDE SEQUENCE [LARGE SCALE GENOMIC DNA]</scope>
    <source>
        <strain evidence="6">32O-Y</strain>
    </source>
</reference>
<name>A0A0U2W5M6_9BACL</name>
<dbReference type="GO" id="GO:0019290">
    <property type="term" value="P:siderophore biosynthetic process"/>
    <property type="evidence" value="ECO:0007669"/>
    <property type="project" value="InterPro"/>
</dbReference>
<proteinExistence type="inferred from homology"/>
<feature type="domain" description="Aerobactin siderophore biosynthesis IucA/IucC N-terminal" evidence="3">
    <location>
        <begin position="190"/>
        <end position="443"/>
    </location>
</feature>
<dbReference type="PANTHER" id="PTHR34384">
    <property type="entry name" value="L-2,3-DIAMINOPROPANOATE--CITRATE LIGASE"/>
    <property type="match status" value="1"/>
</dbReference>
<gene>
    <name evidence="5" type="ORF">IJ22_24480</name>
</gene>
<dbReference type="InterPro" id="IPR022770">
    <property type="entry name" value="IucA/IucC-like_C"/>
</dbReference>
<accession>A0A0U2W5M6</accession>
<evidence type="ECO:0000313" key="5">
    <source>
        <dbReference type="EMBL" id="ALS22821.1"/>
    </source>
</evidence>
<dbReference type="Gene3D" id="1.10.510.40">
    <property type="match status" value="1"/>
</dbReference>